<gene>
    <name evidence="2" type="ORF">GCM10009093_20610</name>
</gene>
<proteinExistence type="predicted"/>
<evidence type="ECO:0000256" key="1">
    <source>
        <dbReference type="SAM" id="Phobius"/>
    </source>
</evidence>
<keyword evidence="1" id="KW-1133">Transmembrane helix</keyword>
<evidence type="ECO:0000313" key="2">
    <source>
        <dbReference type="EMBL" id="GAA0393886.1"/>
    </source>
</evidence>
<sequence length="306" mass="32809">MRVQYDIGKVFADSFALVRARPWWVVAWGALLIVLPTIPVIPMFVWIAGNFEVLVDNPEAMNEMIGLNMLANLSSILQFVLLIPIIGAIVRLVLDKGTGRFIGLRASMDELWVFVTYIALVLGFCVVAMVVGMIAVLVGVIVGYSSGTEAAGVGAGIFVALLAVLPLIWAGVRLCLLIPASVDLNTFALVPAWKASKGHFWPLLGTVFLSVLIALAISIVWMIVLMVVIILLGLIGGATGMVNMGADPSQWNWVPFAIIGGVLLAVPTFFMQGVNSVLSIAPYTSAWRQLKPSVEQQAAPVVTPEL</sequence>
<reference evidence="2 3" key="1">
    <citation type="journal article" date="2019" name="Int. J. Syst. Evol. Microbiol.">
        <title>The Global Catalogue of Microorganisms (GCM) 10K type strain sequencing project: providing services to taxonomists for standard genome sequencing and annotation.</title>
        <authorList>
            <consortium name="The Broad Institute Genomics Platform"/>
            <consortium name="The Broad Institute Genome Sequencing Center for Infectious Disease"/>
            <person name="Wu L."/>
            <person name="Ma J."/>
        </authorList>
    </citation>
    <scope>NUCLEOTIDE SEQUENCE [LARGE SCALE GENOMIC DNA]</scope>
    <source>
        <strain evidence="2 3">JCM 13476</strain>
    </source>
</reference>
<protein>
    <recommendedName>
        <fullName evidence="4">Glycerophosphoryl diester phosphodiesterase membrane domain-containing protein</fullName>
    </recommendedName>
</protein>
<keyword evidence="3" id="KW-1185">Reference proteome</keyword>
<feature type="transmembrane region" description="Helical" evidence="1">
    <location>
        <begin position="111"/>
        <end position="144"/>
    </location>
</feature>
<dbReference type="EMBL" id="BAAAEJ010000007">
    <property type="protein sequence ID" value="GAA0393886.1"/>
    <property type="molecule type" value="Genomic_DNA"/>
</dbReference>
<name>A0ABN0YH45_9CAUL</name>
<feature type="transmembrane region" description="Helical" evidence="1">
    <location>
        <begin position="69"/>
        <end position="90"/>
    </location>
</feature>
<organism evidence="2 3">
    <name type="scientific">Brevundimonas terrae</name>
    <dbReference type="NCBI Taxonomy" id="363631"/>
    <lineage>
        <taxon>Bacteria</taxon>
        <taxon>Pseudomonadati</taxon>
        <taxon>Pseudomonadota</taxon>
        <taxon>Alphaproteobacteria</taxon>
        <taxon>Caulobacterales</taxon>
        <taxon>Caulobacteraceae</taxon>
        <taxon>Brevundimonas</taxon>
    </lineage>
</organism>
<comment type="caution">
    <text evidence="2">The sequence shown here is derived from an EMBL/GenBank/DDBJ whole genome shotgun (WGS) entry which is preliminary data.</text>
</comment>
<feature type="transmembrane region" description="Helical" evidence="1">
    <location>
        <begin position="203"/>
        <end position="236"/>
    </location>
</feature>
<evidence type="ECO:0000313" key="3">
    <source>
        <dbReference type="Proteomes" id="UP001500791"/>
    </source>
</evidence>
<feature type="transmembrane region" description="Helical" evidence="1">
    <location>
        <begin position="256"/>
        <end position="281"/>
    </location>
</feature>
<evidence type="ECO:0008006" key="4">
    <source>
        <dbReference type="Google" id="ProtNLM"/>
    </source>
</evidence>
<dbReference type="RefSeq" id="WP_167177410.1">
    <property type="nucleotide sequence ID" value="NZ_BAAAEJ010000007.1"/>
</dbReference>
<feature type="transmembrane region" description="Helical" evidence="1">
    <location>
        <begin position="23"/>
        <end position="49"/>
    </location>
</feature>
<keyword evidence="1" id="KW-0472">Membrane</keyword>
<dbReference type="Proteomes" id="UP001500791">
    <property type="component" value="Unassembled WGS sequence"/>
</dbReference>
<accession>A0ABN0YH45</accession>
<feature type="transmembrane region" description="Helical" evidence="1">
    <location>
        <begin position="150"/>
        <end position="172"/>
    </location>
</feature>
<keyword evidence="1" id="KW-0812">Transmembrane</keyword>